<evidence type="ECO:0000313" key="2">
    <source>
        <dbReference type="Proteomes" id="UP001590951"/>
    </source>
</evidence>
<dbReference type="EMBL" id="JBHFEH010000003">
    <property type="protein sequence ID" value="KAL2057823.1"/>
    <property type="molecule type" value="Genomic_DNA"/>
</dbReference>
<organism evidence="1 2">
    <name type="scientific">Lepraria finkii</name>
    <dbReference type="NCBI Taxonomy" id="1340010"/>
    <lineage>
        <taxon>Eukaryota</taxon>
        <taxon>Fungi</taxon>
        <taxon>Dikarya</taxon>
        <taxon>Ascomycota</taxon>
        <taxon>Pezizomycotina</taxon>
        <taxon>Lecanoromycetes</taxon>
        <taxon>OSLEUM clade</taxon>
        <taxon>Lecanoromycetidae</taxon>
        <taxon>Lecanorales</taxon>
        <taxon>Lecanorineae</taxon>
        <taxon>Stereocaulaceae</taxon>
        <taxon>Lepraria</taxon>
    </lineage>
</organism>
<evidence type="ECO:0000313" key="1">
    <source>
        <dbReference type="EMBL" id="KAL2057823.1"/>
    </source>
</evidence>
<proteinExistence type="predicted"/>
<dbReference type="Gene3D" id="2.40.50.140">
    <property type="entry name" value="Nucleic acid-binding proteins"/>
    <property type="match status" value="1"/>
</dbReference>
<sequence>MPKMNDDFELRPIIRELVRTRVCFPDIKLLVDKMTIVKLSATNPAATNEAYRLYLTDGDMTIQALVKRRLHKYLNHLNIREGSYVNLKEYSLATGKRLSGGGGIRYLAISDFYSIGEERRYAEESADPEDAEE</sequence>
<gene>
    <name evidence="1" type="ORF">ABVK25_001440</name>
</gene>
<dbReference type="InterPro" id="IPR012340">
    <property type="entry name" value="NA-bd_OB-fold"/>
</dbReference>
<protein>
    <submittedName>
        <fullName evidence="1">Uncharacterized protein</fullName>
    </submittedName>
</protein>
<dbReference type="Proteomes" id="UP001590951">
    <property type="component" value="Unassembled WGS sequence"/>
</dbReference>
<keyword evidence="2" id="KW-1185">Reference proteome</keyword>
<reference evidence="1 2" key="1">
    <citation type="submission" date="2024-09" db="EMBL/GenBank/DDBJ databases">
        <title>Rethinking Asexuality: The Enigmatic Case of Functional Sexual Genes in Lepraria (Stereocaulaceae).</title>
        <authorList>
            <person name="Doellman M."/>
            <person name="Sun Y."/>
            <person name="Barcenas-Pena A."/>
            <person name="Lumbsch H.T."/>
            <person name="Grewe F."/>
        </authorList>
    </citation>
    <scope>NUCLEOTIDE SEQUENCE [LARGE SCALE GENOMIC DNA]</scope>
    <source>
        <strain evidence="1 2">Grewe 0041</strain>
    </source>
</reference>
<name>A0ABR4BJ21_9LECA</name>
<accession>A0ABR4BJ21</accession>
<comment type="caution">
    <text evidence="1">The sequence shown here is derived from an EMBL/GenBank/DDBJ whole genome shotgun (WGS) entry which is preliminary data.</text>
</comment>